<evidence type="ECO:0000313" key="2">
    <source>
        <dbReference type="Proteomes" id="UP001499988"/>
    </source>
</evidence>
<dbReference type="EMBL" id="BAABJZ010000102">
    <property type="protein sequence ID" value="GAA4899593.1"/>
    <property type="molecule type" value="Genomic_DNA"/>
</dbReference>
<gene>
    <name evidence="1" type="ORF">GCM10023333_36540</name>
</gene>
<keyword evidence="2" id="KW-1185">Reference proteome</keyword>
<comment type="caution">
    <text evidence="1">The sequence shown here is derived from an EMBL/GenBank/DDBJ whole genome shotgun (WGS) entry which is preliminary data.</text>
</comment>
<evidence type="ECO:0008006" key="3">
    <source>
        <dbReference type="Google" id="ProtNLM"/>
    </source>
</evidence>
<name>A0ABP9FEX8_9GAMM</name>
<organism evidence="1 2">
    <name type="scientific">Ferrimonas pelagia</name>
    <dbReference type="NCBI Taxonomy" id="1177826"/>
    <lineage>
        <taxon>Bacteria</taxon>
        <taxon>Pseudomonadati</taxon>
        <taxon>Pseudomonadota</taxon>
        <taxon>Gammaproteobacteria</taxon>
        <taxon>Alteromonadales</taxon>
        <taxon>Ferrimonadaceae</taxon>
        <taxon>Ferrimonas</taxon>
    </lineage>
</organism>
<accession>A0ABP9FEX8</accession>
<proteinExistence type="predicted"/>
<dbReference type="Proteomes" id="UP001499988">
    <property type="component" value="Unassembled WGS sequence"/>
</dbReference>
<reference evidence="2" key="1">
    <citation type="journal article" date="2019" name="Int. J. Syst. Evol. Microbiol.">
        <title>The Global Catalogue of Microorganisms (GCM) 10K type strain sequencing project: providing services to taxonomists for standard genome sequencing and annotation.</title>
        <authorList>
            <consortium name="The Broad Institute Genomics Platform"/>
            <consortium name="The Broad Institute Genome Sequencing Center for Infectious Disease"/>
            <person name="Wu L."/>
            <person name="Ma J."/>
        </authorList>
    </citation>
    <scope>NUCLEOTIDE SEQUENCE [LARGE SCALE GENOMIC DNA]</scope>
    <source>
        <strain evidence="2">JCM 18401</strain>
    </source>
</reference>
<sequence length="124" mass="14322">MQVGHMTYQDLGLDSAELVELLAYPRRKMRDNMDVRFCPHAAFYNPVDERCIYCHQDTECKWLNHNDEMVAIEGKSTADIQRELTKAMDYVEAQLTAAHLNRRACTCDNCAWLVKVRQVLAISV</sequence>
<protein>
    <recommendedName>
        <fullName evidence="3">Carrier domain-containing protein</fullName>
    </recommendedName>
</protein>
<evidence type="ECO:0000313" key="1">
    <source>
        <dbReference type="EMBL" id="GAA4899593.1"/>
    </source>
</evidence>